<dbReference type="InterPro" id="IPR051603">
    <property type="entry name" value="Zinc-ADH_QOR/CCCR"/>
</dbReference>
<dbReference type="SMART" id="SM00829">
    <property type="entry name" value="PKS_ER"/>
    <property type="match status" value="1"/>
</dbReference>
<dbReference type="Proteomes" id="UP000448292">
    <property type="component" value="Unassembled WGS sequence"/>
</dbReference>
<comment type="caution">
    <text evidence="3">The sequence shown here is derived from an EMBL/GenBank/DDBJ whole genome shotgun (WGS) entry which is preliminary data.</text>
</comment>
<organism evidence="3 4">
    <name type="scientific">Oceanidesulfovibrio indonesiensis</name>
    <dbReference type="NCBI Taxonomy" id="54767"/>
    <lineage>
        <taxon>Bacteria</taxon>
        <taxon>Pseudomonadati</taxon>
        <taxon>Thermodesulfobacteriota</taxon>
        <taxon>Desulfovibrionia</taxon>
        <taxon>Desulfovibrionales</taxon>
        <taxon>Desulfovibrionaceae</taxon>
        <taxon>Oceanidesulfovibrio</taxon>
    </lineage>
</organism>
<proteinExistence type="predicted"/>
<dbReference type="Pfam" id="PF08240">
    <property type="entry name" value="ADH_N"/>
    <property type="match status" value="1"/>
</dbReference>
<evidence type="ECO:0000256" key="1">
    <source>
        <dbReference type="ARBA" id="ARBA00022857"/>
    </source>
</evidence>
<dbReference type="RefSeq" id="WP_144301953.1">
    <property type="nucleotide sequence ID" value="NZ_QMIE01000003.1"/>
</dbReference>
<dbReference type="GO" id="GO:0016491">
    <property type="term" value="F:oxidoreductase activity"/>
    <property type="evidence" value="ECO:0007669"/>
    <property type="project" value="InterPro"/>
</dbReference>
<gene>
    <name evidence="3" type="ORF">DPQ33_04265</name>
</gene>
<dbReference type="CDD" id="cd08272">
    <property type="entry name" value="MDR6"/>
    <property type="match status" value="1"/>
</dbReference>
<dbReference type="InterPro" id="IPR020843">
    <property type="entry name" value="ER"/>
</dbReference>
<dbReference type="InterPro" id="IPR013154">
    <property type="entry name" value="ADH-like_N"/>
</dbReference>
<dbReference type="InterPro" id="IPR036291">
    <property type="entry name" value="NAD(P)-bd_dom_sf"/>
</dbReference>
<dbReference type="SUPFAM" id="SSF51735">
    <property type="entry name" value="NAD(P)-binding Rossmann-fold domains"/>
    <property type="match status" value="1"/>
</dbReference>
<dbReference type="Gene3D" id="3.90.180.10">
    <property type="entry name" value="Medium-chain alcohol dehydrogenases, catalytic domain"/>
    <property type="match status" value="1"/>
</dbReference>
<protein>
    <submittedName>
        <fullName evidence="3">Quinone oxidoreductase</fullName>
    </submittedName>
</protein>
<evidence type="ECO:0000313" key="3">
    <source>
        <dbReference type="EMBL" id="TVM18697.1"/>
    </source>
</evidence>
<dbReference type="InterPro" id="IPR011032">
    <property type="entry name" value="GroES-like_sf"/>
</dbReference>
<dbReference type="Gene3D" id="3.40.50.720">
    <property type="entry name" value="NAD(P)-binding Rossmann-like Domain"/>
    <property type="match status" value="1"/>
</dbReference>
<dbReference type="OrthoDB" id="9787435at2"/>
<dbReference type="AlphaFoldDB" id="A0A7M3MGT7"/>
<dbReference type="Pfam" id="PF13602">
    <property type="entry name" value="ADH_zinc_N_2"/>
    <property type="match status" value="1"/>
</dbReference>
<name>A0A7M3MGT7_9BACT</name>
<dbReference type="PANTHER" id="PTHR44154">
    <property type="entry name" value="QUINONE OXIDOREDUCTASE"/>
    <property type="match status" value="1"/>
</dbReference>
<dbReference type="SUPFAM" id="SSF50129">
    <property type="entry name" value="GroES-like"/>
    <property type="match status" value="1"/>
</dbReference>
<evidence type="ECO:0000259" key="2">
    <source>
        <dbReference type="SMART" id="SM00829"/>
    </source>
</evidence>
<keyword evidence="4" id="KW-1185">Reference proteome</keyword>
<keyword evidence="1" id="KW-0521">NADP</keyword>
<evidence type="ECO:0000313" key="4">
    <source>
        <dbReference type="Proteomes" id="UP000448292"/>
    </source>
</evidence>
<accession>A0A7M3MGT7</accession>
<reference evidence="3 4" key="1">
    <citation type="submission" date="2018-06" db="EMBL/GenBank/DDBJ databases">
        <title>Complete genome of Desulfovibrio indonesiensis P37SLT.</title>
        <authorList>
            <person name="Crispim J.S."/>
            <person name="Vidigal P.M.P."/>
            <person name="Silva L.C.F."/>
            <person name="Laguardia C.N."/>
            <person name="Araujo L.C."/>
            <person name="Dias R.S."/>
            <person name="Sousa M.P."/>
            <person name="Paula S.O."/>
            <person name="Silva C."/>
        </authorList>
    </citation>
    <scope>NUCLEOTIDE SEQUENCE [LARGE SCALE GENOMIC DNA]</scope>
    <source>
        <strain evidence="3 4">P37SLT</strain>
    </source>
</reference>
<sequence length="329" mass="34584">MRAMMLHDFGDVSNFKPGELPRPEPGPGEVLVRIAASGVNPVDTKIRALAPAFAPRLPAVLGMDMAGTVEAVGAGVTDLAVGDEVWGCVGGLANMQGTLAEYVAADARLMGRKPKRLSMREAAAMPLVTITAWMLLHERANIQQDQFILVHGGTGGVGHMAVQLAHAAGVRTATTVSTDEKAKIARSLGADETILYTEESVAEYVKRLTDGQGFDAVIDTVGGRSLDASMEAACLEGIIASTNTRSSHDLSTMHAKALTLSVVLMLLPMITGVGRERYRAILDAAAPLVDAGKLTPLMDSHRFGLEDLAEAHSLLEQGAIVGKAVVDID</sequence>
<feature type="domain" description="Enoyl reductase (ER)" evidence="2">
    <location>
        <begin position="10"/>
        <end position="326"/>
    </location>
</feature>
<dbReference type="PANTHER" id="PTHR44154:SF1">
    <property type="entry name" value="QUINONE OXIDOREDUCTASE"/>
    <property type="match status" value="1"/>
</dbReference>
<dbReference type="EMBL" id="QMIE01000003">
    <property type="protein sequence ID" value="TVM18697.1"/>
    <property type="molecule type" value="Genomic_DNA"/>
</dbReference>